<gene>
    <name evidence="1" type="ORF">LOK49_LG06G02765</name>
</gene>
<comment type="caution">
    <text evidence="1">The sequence shown here is derived from an EMBL/GenBank/DDBJ whole genome shotgun (WGS) entry which is preliminary data.</text>
</comment>
<dbReference type="Proteomes" id="UP001060215">
    <property type="component" value="Chromosome 5"/>
</dbReference>
<evidence type="ECO:0000313" key="1">
    <source>
        <dbReference type="EMBL" id="KAI8012416.1"/>
    </source>
</evidence>
<sequence length="424" mass="47655">MCFYLDLEISRSLAFVQFPQIFYNVSKNGIYDGQARSTYKIAKCCISGFSFLLGSNLSKSESVSAISTTGGATNALSSSTTDAAEPGVGGVLSRYLGITHAYLWQTQLQQAPLSMGMAEYQMPLFREIDRCLKAKCDKLADAFEIDDIDTSSGNQSSSARLPERVKLIIEEIEREEAALREDLSSVDRKFAEYYNVEAIQVNADEGGFTQTCGGIYWVIFPAGCFVGELHPDKNSDNKKHMLYTHKNIIVKYNKDEIGYSYDSLLESTFMGYLLHSKGWRSIYLYPKRPCFLGCTTIDMKDTMVQQMKWSSRLLQVGLSRFSPLTYGMSRMSMLQSMCYGNLTFTYLQSFAFLLYGTIPQLCLLNGIPLYPKISHPWFVAFASVYTSALCQHLYEVLSSGGSIGTWWNEQRIGKIKFVTACLYA</sequence>
<protein>
    <submittedName>
        <fullName evidence="1">AUGMIN subunit 4</fullName>
    </submittedName>
</protein>
<accession>A0ACC0HKD5</accession>
<name>A0ACC0HKD5_9ERIC</name>
<dbReference type="EMBL" id="CM045762">
    <property type="protein sequence ID" value="KAI8012416.1"/>
    <property type="molecule type" value="Genomic_DNA"/>
</dbReference>
<reference evidence="1 2" key="1">
    <citation type="journal article" date="2022" name="Plant J.">
        <title>Chromosome-level genome of Camellia lanceoleosa provides a valuable resource for understanding genome evolution and self-incompatibility.</title>
        <authorList>
            <person name="Gong W."/>
            <person name="Xiao S."/>
            <person name="Wang L."/>
            <person name="Liao Z."/>
            <person name="Chang Y."/>
            <person name="Mo W."/>
            <person name="Hu G."/>
            <person name="Li W."/>
            <person name="Zhao G."/>
            <person name="Zhu H."/>
            <person name="Hu X."/>
            <person name="Ji K."/>
            <person name="Xiang X."/>
            <person name="Song Q."/>
            <person name="Yuan D."/>
            <person name="Jin S."/>
            <person name="Zhang L."/>
        </authorList>
    </citation>
    <scope>NUCLEOTIDE SEQUENCE [LARGE SCALE GENOMIC DNA]</scope>
    <source>
        <strain evidence="1">SQ_2022a</strain>
    </source>
</reference>
<keyword evidence="2" id="KW-1185">Reference proteome</keyword>
<evidence type="ECO:0000313" key="2">
    <source>
        <dbReference type="Proteomes" id="UP001060215"/>
    </source>
</evidence>
<proteinExistence type="predicted"/>
<organism evidence="1 2">
    <name type="scientific">Camellia lanceoleosa</name>
    <dbReference type="NCBI Taxonomy" id="1840588"/>
    <lineage>
        <taxon>Eukaryota</taxon>
        <taxon>Viridiplantae</taxon>
        <taxon>Streptophyta</taxon>
        <taxon>Embryophyta</taxon>
        <taxon>Tracheophyta</taxon>
        <taxon>Spermatophyta</taxon>
        <taxon>Magnoliopsida</taxon>
        <taxon>eudicotyledons</taxon>
        <taxon>Gunneridae</taxon>
        <taxon>Pentapetalae</taxon>
        <taxon>asterids</taxon>
        <taxon>Ericales</taxon>
        <taxon>Theaceae</taxon>
        <taxon>Camellia</taxon>
    </lineage>
</organism>